<feature type="binding site" evidence="10">
    <location>
        <position position="15"/>
    </location>
    <ligand>
        <name>substrate</name>
    </ligand>
</feature>
<evidence type="ECO:0000313" key="16">
    <source>
        <dbReference type="Proteomes" id="UP000177876"/>
    </source>
</evidence>
<feature type="binding site" evidence="11">
    <location>
        <position position="134"/>
    </location>
    <ligand>
        <name>NAD(+)</name>
        <dbReference type="ChEBI" id="CHEBI:57540"/>
    </ligand>
</feature>
<dbReference type="STRING" id="1797197.A2Y75_02310"/>
<dbReference type="SUPFAM" id="SSF51735">
    <property type="entry name" value="NAD(P)-binding Rossmann-fold domains"/>
    <property type="match status" value="1"/>
</dbReference>
<gene>
    <name evidence="15" type="ORF">A2Y75_02310</name>
</gene>
<feature type="active site" description="Proton donor/acceptor" evidence="9">
    <location>
        <position position="96"/>
    </location>
</feature>
<evidence type="ECO:0000259" key="14">
    <source>
        <dbReference type="SMART" id="SM01003"/>
    </source>
</evidence>
<dbReference type="Pfam" id="PF05222">
    <property type="entry name" value="AlaDh_PNT_N"/>
    <property type="match status" value="1"/>
</dbReference>
<feature type="domain" description="Alanine dehydrogenase/pyridine nucleotide transhydrogenase NAD(H)-binding" evidence="13">
    <location>
        <begin position="149"/>
        <end position="297"/>
    </location>
</feature>
<keyword evidence="5 8" id="KW-0520">NAD</keyword>
<evidence type="ECO:0000256" key="11">
    <source>
        <dbReference type="PIRSR" id="PIRSR000183-3"/>
    </source>
</evidence>
<feature type="binding site" evidence="12">
    <location>
        <position position="323"/>
    </location>
    <ligand>
        <name>Mg(2+)</name>
        <dbReference type="ChEBI" id="CHEBI:18420"/>
    </ligand>
</feature>
<name>A0A1F2WTD8_9ACTN</name>
<feature type="active site" description="Proton donor/acceptor" evidence="9">
    <location>
        <position position="270"/>
    </location>
</feature>
<feature type="binding site" evidence="11">
    <location>
        <position position="198"/>
    </location>
    <ligand>
        <name>NAD(+)</name>
        <dbReference type="ChEBI" id="CHEBI:57540"/>
    </ligand>
</feature>
<comment type="similarity">
    <text evidence="2 8">Belongs to the AlaDH/PNT family.</text>
</comment>
<dbReference type="UniPathway" id="UPA00527">
    <property type="reaction ID" value="UER00585"/>
</dbReference>
<dbReference type="NCBIfam" id="TIGR00518">
    <property type="entry name" value="alaDH"/>
    <property type="match status" value="1"/>
</dbReference>
<dbReference type="InterPro" id="IPR007698">
    <property type="entry name" value="AlaDH/PNT_NAD(H)-bd"/>
</dbReference>
<evidence type="ECO:0000256" key="1">
    <source>
        <dbReference type="ARBA" id="ARBA00005206"/>
    </source>
</evidence>
<dbReference type="GO" id="GO:0000286">
    <property type="term" value="F:alanine dehydrogenase activity"/>
    <property type="evidence" value="ECO:0007669"/>
    <property type="project" value="UniProtKB-UniRule"/>
</dbReference>
<evidence type="ECO:0000259" key="13">
    <source>
        <dbReference type="SMART" id="SM01002"/>
    </source>
</evidence>
<feature type="binding site" evidence="11">
    <location>
        <begin position="239"/>
        <end position="240"/>
    </location>
    <ligand>
        <name>NAD(+)</name>
        <dbReference type="ChEBI" id="CHEBI:57540"/>
    </ligand>
</feature>
<comment type="subunit">
    <text evidence="6">Homohexamer. Trimer of dimers.</text>
</comment>
<dbReference type="PIRSF" id="PIRSF000183">
    <property type="entry name" value="Alanine_dh"/>
    <property type="match status" value="1"/>
</dbReference>
<feature type="domain" description="Alanine dehydrogenase/pyridine nucleotide transhydrogenase N-terminal" evidence="14">
    <location>
        <begin position="4"/>
        <end position="137"/>
    </location>
</feature>
<dbReference type="Pfam" id="PF01262">
    <property type="entry name" value="AlaDh_PNT_C"/>
    <property type="match status" value="1"/>
</dbReference>
<keyword evidence="11" id="KW-0547">Nucleotide-binding</keyword>
<evidence type="ECO:0000256" key="7">
    <source>
        <dbReference type="ARBA" id="ARBA00072341"/>
    </source>
</evidence>
<evidence type="ECO:0000256" key="3">
    <source>
        <dbReference type="ARBA" id="ARBA00012897"/>
    </source>
</evidence>
<dbReference type="PANTHER" id="PTHR42795:SF1">
    <property type="entry name" value="ALANINE DEHYDROGENASE"/>
    <property type="match status" value="1"/>
</dbReference>
<evidence type="ECO:0000313" key="15">
    <source>
        <dbReference type="EMBL" id="OFW60139.1"/>
    </source>
</evidence>
<evidence type="ECO:0000256" key="6">
    <source>
        <dbReference type="ARBA" id="ARBA00065528"/>
    </source>
</evidence>
<evidence type="ECO:0000256" key="5">
    <source>
        <dbReference type="ARBA" id="ARBA00023027"/>
    </source>
</evidence>
<organism evidence="15 16">
    <name type="scientific">Candidatus Solincola sediminis</name>
    <dbReference type="NCBI Taxonomy" id="1797199"/>
    <lineage>
        <taxon>Bacteria</taxon>
        <taxon>Bacillati</taxon>
        <taxon>Actinomycetota</taxon>
        <taxon>Candidatus Geothermincolia</taxon>
        <taxon>Candidatus Geothermincolales</taxon>
        <taxon>Candidatus Geothermincolaceae</taxon>
        <taxon>Candidatus Solincola</taxon>
    </lineage>
</organism>
<feature type="binding site" evidence="11">
    <location>
        <position position="279"/>
    </location>
    <ligand>
        <name>NAD(+)</name>
        <dbReference type="ChEBI" id="CHEBI:57540"/>
    </ligand>
</feature>
<dbReference type="SMART" id="SM01003">
    <property type="entry name" value="AlaDh_PNT_N"/>
    <property type="match status" value="1"/>
</dbReference>
<accession>A0A1F2WTD8</accession>
<evidence type="ECO:0000256" key="12">
    <source>
        <dbReference type="PIRSR" id="PIRSR000183-4"/>
    </source>
</evidence>
<dbReference type="InterPro" id="IPR007886">
    <property type="entry name" value="AlaDH/PNT_N"/>
</dbReference>
<keyword evidence="12" id="KW-0460">Magnesium</keyword>
<keyword evidence="12" id="KW-0479">Metal-binding</keyword>
<dbReference type="Proteomes" id="UP000177876">
    <property type="component" value="Unassembled WGS sequence"/>
</dbReference>
<proteinExistence type="inferred from homology"/>
<dbReference type="EC" id="1.4.1.1" evidence="3 8"/>
<dbReference type="SUPFAM" id="SSF52283">
    <property type="entry name" value="Formate/glycerate dehydrogenase catalytic domain-like"/>
    <property type="match status" value="1"/>
</dbReference>
<feature type="binding site" evidence="10">
    <location>
        <position position="75"/>
    </location>
    <ligand>
        <name>substrate</name>
    </ligand>
</feature>
<dbReference type="GO" id="GO:0046872">
    <property type="term" value="F:metal ion binding"/>
    <property type="evidence" value="ECO:0007669"/>
    <property type="project" value="UniProtKB-KW"/>
</dbReference>
<evidence type="ECO:0000256" key="8">
    <source>
        <dbReference type="PIRNR" id="PIRNR000183"/>
    </source>
</evidence>
<comment type="cofactor">
    <cofactor evidence="12">
        <name>Mg(2+)</name>
        <dbReference type="ChEBI" id="CHEBI:18420"/>
    </cofactor>
    <text evidence="12">Binds 1 Mg(2+) ion per subunit.</text>
</comment>
<dbReference type="GO" id="GO:0000166">
    <property type="term" value="F:nucleotide binding"/>
    <property type="evidence" value="ECO:0007669"/>
    <property type="project" value="UniProtKB-KW"/>
</dbReference>
<feature type="binding site" evidence="11">
    <location>
        <begin position="267"/>
        <end position="270"/>
    </location>
    <ligand>
        <name>NAD(+)</name>
        <dbReference type="ChEBI" id="CHEBI:57540"/>
    </ligand>
</feature>
<dbReference type="CDD" id="cd05305">
    <property type="entry name" value="L-AlaDH"/>
    <property type="match status" value="1"/>
</dbReference>
<dbReference type="InterPro" id="IPR036291">
    <property type="entry name" value="NAD(P)-bd_dom_sf"/>
</dbReference>
<dbReference type="FunFam" id="3.40.50.720:FF:000049">
    <property type="entry name" value="Alanine dehydrogenase"/>
    <property type="match status" value="1"/>
</dbReference>
<evidence type="ECO:0000256" key="10">
    <source>
        <dbReference type="PIRSR" id="PIRSR000183-2"/>
    </source>
</evidence>
<dbReference type="GO" id="GO:0042853">
    <property type="term" value="P:L-alanine catabolic process"/>
    <property type="evidence" value="ECO:0007669"/>
    <property type="project" value="UniProtKB-UniPathway"/>
</dbReference>
<comment type="caution">
    <text evidence="15">The sequence shown here is derived from an EMBL/GenBank/DDBJ whole genome shotgun (WGS) entry which is preliminary data.</text>
</comment>
<dbReference type="GO" id="GO:0005886">
    <property type="term" value="C:plasma membrane"/>
    <property type="evidence" value="ECO:0007669"/>
    <property type="project" value="TreeGrafter"/>
</dbReference>
<reference evidence="15 16" key="1">
    <citation type="journal article" date="2016" name="Nat. Commun.">
        <title>Thousands of microbial genomes shed light on interconnected biogeochemical processes in an aquifer system.</title>
        <authorList>
            <person name="Anantharaman K."/>
            <person name="Brown C.T."/>
            <person name="Hug L.A."/>
            <person name="Sharon I."/>
            <person name="Castelle C.J."/>
            <person name="Probst A.J."/>
            <person name="Thomas B.C."/>
            <person name="Singh A."/>
            <person name="Wilkins M.J."/>
            <person name="Karaoz U."/>
            <person name="Brodie E.L."/>
            <person name="Williams K.H."/>
            <person name="Hubbard S.S."/>
            <person name="Banfield J.F."/>
        </authorList>
    </citation>
    <scope>NUCLEOTIDE SEQUENCE [LARGE SCALE GENOMIC DNA]</scope>
</reference>
<dbReference type="PANTHER" id="PTHR42795">
    <property type="entry name" value="ALANINE DEHYDROGENASE"/>
    <property type="match status" value="1"/>
</dbReference>
<feature type="binding site" evidence="11">
    <location>
        <position position="220"/>
    </location>
    <ligand>
        <name>NAD(+)</name>
        <dbReference type="ChEBI" id="CHEBI:57540"/>
    </ligand>
</feature>
<comment type="function">
    <text evidence="8">Catalyzes the reversible reductive amination of pyruvate to L-alanine.</text>
</comment>
<comment type="pathway">
    <text evidence="1 8">Amino-acid degradation; L-alanine degradation via dehydrogenase pathway; NH(3) and pyruvate from L-alanine: step 1/1.</text>
</comment>
<dbReference type="SMART" id="SM01002">
    <property type="entry name" value="AlaDh_PNT_C"/>
    <property type="match status" value="1"/>
</dbReference>
<dbReference type="AlphaFoldDB" id="A0A1F2WTD8"/>
<sequence length="382" mass="40786">MIIGVPKEIVDQEYRVAITPQGAHELVDEGHAVLIESGAGEGSSISDSDFEAAGARIVQAAEEVFADAKMILKVKEPLPSEYHMLERGQIIFTFLHLAADERLTRELMERGVVAVAYETVQAADGSLPLLAPMSEIAGRMAPQIGAHHLEKMNGGRGLLLGGATGVLPANVVILGAGLVGSHSAILATGMDAHVVVMDKNLLKLRYLEHILHGRITTIVSNKLSVREMVVQADLVIGAVLVPGARSPVLVDEGVVKEMKPGSVVVDISIDQGGSFATSRPTTYSDPVYLIHDVVHFGVRNLPGAVPITSTYSLTNVTLPFVQEIANLGLQEAVRHDRALAAGVNIIQGRVTSKPVAEAHSFDYEPLEHILPIEISSERLFGK</sequence>
<feature type="binding site" evidence="11">
    <location>
        <position position="203"/>
    </location>
    <ligand>
        <name>NAD(+)</name>
        <dbReference type="ChEBI" id="CHEBI:57540"/>
    </ligand>
</feature>
<dbReference type="EMBL" id="MELK01000006">
    <property type="protein sequence ID" value="OFW60139.1"/>
    <property type="molecule type" value="Genomic_DNA"/>
</dbReference>
<protein>
    <recommendedName>
        <fullName evidence="7 8">Alanine dehydrogenase</fullName>
        <ecNumber evidence="3 8">1.4.1.1</ecNumber>
    </recommendedName>
</protein>
<dbReference type="Gene3D" id="3.40.50.720">
    <property type="entry name" value="NAD(P)-binding Rossmann-like Domain"/>
    <property type="match status" value="2"/>
</dbReference>
<evidence type="ECO:0000256" key="4">
    <source>
        <dbReference type="ARBA" id="ARBA00023002"/>
    </source>
</evidence>
<comment type="catalytic activity">
    <reaction evidence="8">
        <text>L-alanine + NAD(+) + H2O = pyruvate + NH4(+) + NADH + H(+)</text>
        <dbReference type="Rhea" id="RHEA:18405"/>
        <dbReference type="ChEBI" id="CHEBI:15361"/>
        <dbReference type="ChEBI" id="CHEBI:15377"/>
        <dbReference type="ChEBI" id="CHEBI:15378"/>
        <dbReference type="ChEBI" id="CHEBI:28938"/>
        <dbReference type="ChEBI" id="CHEBI:57540"/>
        <dbReference type="ChEBI" id="CHEBI:57945"/>
        <dbReference type="ChEBI" id="CHEBI:57972"/>
        <dbReference type="EC" id="1.4.1.1"/>
    </reaction>
</comment>
<dbReference type="InterPro" id="IPR008141">
    <property type="entry name" value="Ala_DH"/>
</dbReference>
<evidence type="ECO:0000256" key="2">
    <source>
        <dbReference type="ARBA" id="ARBA00005689"/>
    </source>
</evidence>
<keyword evidence="4 8" id="KW-0560">Oxidoreductase</keyword>
<evidence type="ECO:0000256" key="9">
    <source>
        <dbReference type="PIRSR" id="PIRSR000183-1"/>
    </source>
</evidence>